<evidence type="ECO:0000256" key="1">
    <source>
        <dbReference type="ARBA" id="ARBA00010597"/>
    </source>
</evidence>
<evidence type="ECO:0000256" key="2">
    <source>
        <dbReference type="ARBA" id="ARBA00020330"/>
    </source>
</evidence>
<dbReference type="PRINTS" id="PR02065">
    <property type="entry name" value="PROTEINDPCD"/>
</dbReference>
<dbReference type="EMBL" id="OV121141">
    <property type="protein sequence ID" value="CAH0548536.1"/>
    <property type="molecule type" value="Genomic_DNA"/>
</dbReference>
<dbReference type="InterPro" id="IPR026224">
    <property type="entry name" value="DPCD"/>
</dbReference>
<dbReference type="Pfam" id="PF14913">
    <property type="entry name" value="DPCD"/>
    <property type="match status" value="1"/>
</dbReference>
<protein>
    <recommendedName>
        <fullName evidence="2">Protein DPCD</fullName>
    </recommendedName>
</protein>
<evidence type="ECO:0000313" key="3">
    <source>
        <dbReference type="EMBL" id="CAH0548536.1"/>
    </source>
</evidence>
<dbReference type="PANTHER" id="PTHR31921:SF1">
    <property type="entry name" value="PROTEIN DPCD"/>
    <property type="match status" value="1"/>
</dbReference>
<dbReference type="Proteomes" id="UP001154078">
    <property type="component" value="Chromosome 10"/>
</dbReference>
<keyword evidence="4" id="KW-1185">Reference proteome</keyword>
<proteinExistence type="inferred from homology"/>
<sequence>MTMEWSTYLKNAKKSCMVDNKLKRVRYDFDDGKIMVEEYNMDTYVVTRRAWKKSTKIGDQDQWEIELGDPEPTYNKEEGVIKESSTQPFLSKRLTRINIEWRVRNLPYSFDVYSISIDNDDKCIIVRTTNKKYFKKITVVDMVRLKLPLSKENLSYSHNFNTLIITYKKPKEMLEFEKGLIEEIKQMEPPNHGDNASCKPS</sequence>
<dbReference type="PANTHER" id="PTHR31921">
    <property type="entry name" value="PROTEIN DPCD"/>
    <property type="match status" value="1"/>
</dbReference>
<dbReference type="AlphaFoldDB" id="A0A9P0ASC1"/>
<evidence type="ECO:0000313" key="4">
    <source>
        <dbReference type="Proteomes" id="UP001154078"/>
    </source>
</evidence>
<reference evidence="3" key="1">
    <citation type="submission" date="2021-12" db="EMBL/GenBank/DDBJ databases">
        <authorList>
            <person name="King R."/>
        </authorList>
    </citation>
    <scope>NUCLEOTIDE SEQUENCE</scope>
</reference>
<organism evidence="3 4">
    <name type="scientific">Brassicogethes aeneus</name>
    <name type="common">Rape pollen beetle</name>
    <name type="synonym">Meligethes aeneus</name>
    <dbReference type="NCBI Taxonomy" id="1431903"/>
    <lineage>
        <taxon>Eukaryota</taxon>
        <taxon>Metazoa</taxon>
        <taxon>Ecdysozoa</taxon>
        <taxon>Arthropoda</taxon>
        <taxon>Hexapoda</taxon>
        <taxon>Insecta</taxon>
        <taxon>Pterygota</taxon>
        <taxon>Neoptera</taxon>
        <taxon>Endopterygota</taxon>
        <taxon>Coleoptera</taxon>
        <taxon>Polyphaga</taxon>
        <taxon>Cucujiformia</taxon>
        <taxon>Nitidulidae</taxon>
        <taxon>Meligethinae</taxon>
        <taxon>Brassicogethes</taxon>
    </lineage>
</organism>
<name>A0A9P0ASC1_BRAAE</name>
<comment type="similarity">
    <text evidence="1">Belongs to the DPCD family.</text>
</comment>
<accession>A0A9P0ASC1</accession>
<dbReference type="OrthoDB" id="10256139at2759"/>
<gene>
    <name evidence="3" type="ORF">MELIAE_LOCUS2007</name>
</gene>